<dbReference type="Pfam" id="PF13487">
    <property type="entry name" value="HD_5"/>
    <property type="match status" value="1"/>
</dbReference>
<dbReference type="InterPro" id="IPR052020">
    <property type="entry name" value="Cyclic_di-GMP/3'3'-cGAMP_PDE"/>
</dbReference>
<sequence length="529" mass="58895">MKGVIPVDLELRRLQALVQAWRLLAPLESLEAVCRKAVEVLKENTRAVSTLFFLHRPEGDYLELVAAAGLSQDKVGFRLPRGQGISWTVLESGEPLYVADVSQDPRVVFLSGKRQPGVYLGVPVREPGGRAVGVLSMDTAGGVGEILPEERFWVQALAEAAGMVLARVEALERAKEESARAQALLELSLALEASRDPLAMAKEALETLLRLTPYHGGALYLFREGMVRPAVMAGRYPKGFPRLYEEHPIRFGMGLLGHPGLWEGPVYVEDYALFPGALRPFRESGLRSALLVPLKPEGRKYGVLALGSFGEKVAYRKEDEGILQVVAKRLEEALERLFALNTLRRTREAAFKALSRVLEYRDLETQGHTERVAELAVRLARELGFEDLEGLRLGAYFHDLGKLALPDEVLKKPAALSTGEWRLVKTHPEVGLEILKSLPFLPQTALNVVLYHHERWDGSGYPRGLKGEEIPLEARIFAVVDVWDALVSERPYKPAWPRERAREELRAQAGKTLDPKVVEAFLRLGPTPR</sequence>
<dbReference type="STRING" id="482827.SAMN04488243_102119"/>
<dbReference type="InterPro" id="IPR006675">
    <property type="entry name" value="HDIG_dom"/>
</dbReference>
<accession>A0A1G7DEF6</accession>
<name>A0A1G7DEF6_9DEIN</name>
<dbReference type="PROSITE" id="PS51832">
    <property type="entry name" value="HD_GYP"/>
    <property type="match status" value="1"/>
</dbReference>
<dbReference type="InterPro" id="IPR029016">
    <property type="entry name" value="GAF-like_dom_sf"/>
</dbReference>
<dbReference type="InterPro" id="IPR003018">
    <property type="entry name" value="GAF"/>
</dbReference>
<dbReference type="SMART" id="SM00065">
    <property type="entry name" value="GAF"/>
    <property type="match status" value="2"/>
</dbReference>
<evidence type="ECO:0000313" key="3">
    <source>
        <dbReference type="Proteomes" id="UP000199446"/>
    </source>
</evidence>
<evidence type="ECO:0000313" key="2">
    <source>
        <dbReference type="EMBL" id="SDE49932.1"/>
    </source>
</evidence>
<dbReference type="SMART" id="SM00471">
    <property type="entry name" value="HDc"/>
    <property type="match status" value="1"/>
</dbReference>
<organism evidence="2 3">
    <name type="scientific">Thermus arciformis</name>
    <dbReference type="NCBI Taxonomy" id="482827"/>
    <lineage>
        <taxon>Bacteria</taxon>
        <taxon>Thermotogati</taxon>
        <taxon>Deinococcota</taxon>
        <taxon>Deinococci</taxon>
        <taxon>Thermales</taxon>
        <taxon>Thermaceae</taxon>
        <taxon>Thermus</taxon>
    </lineage>
</organism>
<gene>
    <name evidence="2" type="ORF">SAMN04488243_102119</name>
</gene>
<reference evidence="3" key="1">
    <citation type="submission" date="2016-10" db="EMBL/GenBank/DDBJ databases">
        <authorList>
            <person name="Varghese N."/>
            <person name="Submissions S."/>
        </authorList>
    </citation>
    <scope>NUCLEOTIDE SEQUENCE [LARGE SCALE GENOMIC DNA]</scope>
    <source>
        <strain evidence="3">CGMCC 1.6992</strain>
    </source>
</reference>
<dbReference type="SUPFAM" id="SSF55781">
    <property type="entry name" value="GAF domain-like"/>
    <property type="match status" value="2"/>
</dbReference>
<dbReference type="NCBIfam" id="TIGR00277">
    <property type="entry name" value="HDIG"/>
    <property type="match status" value="1"/>
</dbReference>
<evidence type="ECO:0000259" key="1">
    <source>
        <dbReference type="PROSITE" id="PS51832"/>
    </source>
</evidence>
<protein>
    <submittedName>
        <fullName evidence="2">HDIG domain-containing protein</fullName>
    </submittedName>
</protein>
<feature type="domain" description="HD-GYP" evidence="1">
    <location>
        <begin position="343"/>
        <end position="529"/>
    </location>
</feature>
<keyword evidence="3" id="KW-1185">Reference proteome</keyword>
<proteinExistence type="predicted"/>
<dbReference type="InterPro" id="IPR003607">
    <property type="entry name" value="HD/PDEase_dom"/>
</dbReference>
<dbReference type="Proteomes" id="UP000199446">
    <property type="component" value="Unassembled WGS sequence"/>
</dbReference>
<dbReference type="Gene3D" id="1.10.3210.10">
    <property type="entry name" value="Hypothetical protein af1432"/>
    <property type="match status" value="1"/>
</dbReference>
<dbReference type="Gene3D" id="3.30.450.40">
    <property type="match status" value="2"/>
</dbReference>
<dbReference type="Pfam" id="PF13185">
    <property type="entry name" value="GAF_2"/>
    <property type="match status" value="2"/>
</dbReference>
<dbReference type="PANTHER" id="PTHR45228">
    <property type="entry name" value="CYCLIC DI-GMP PHOSPHODIESTERASE TM_0186-RELATED"/>
    <property type="match status" value="1"/>
</dbReference>
<dbReference type="CDD" id="cd00077">
    <property type="entry name" value="HDc"/>
    <property type="match status" value="1"/>
</dbReference>
<dbReference type="EMBL" id="FNBC01000002">
    <property type="protein sequence ID" value="SDE49932.1"/>
    <property type="molecule type" value="Genomic_DNA"/>
</dbReference>
<dbReference type="SUPFAM" id="SSF109604">
    <property type="entry name" value="HD-domain/PDEase-like"/>
    <property type="match status" value="1"/>
</dbReference>
<dbReference type="InterPro" id="IPR037522">
    <property type="entry name" value="HD_GYP_dom"/>
</dbReference>
<dbReference type="AlphaFoldDB" id="A0A1G7DEF6"/>